<evidence type="ECO:0000256" key="9">
    <source>
        <dbReference type="RuleBase" id="RU366031"/>
    </source>
</evidence>
<keyword evidence="5 9" id="KW-0627">Porphyrin biosynthesis</keyword>
<reference evidence="11" key="1">
    <citation type="submission" date="2021-10" db="EMBL/GenBank/DDBJ databases">
        <title>The diversity and Nitrogen Metabolism of Culturable Nitrate-Utilizing Bacteria Within the Oxygen Minimum Zone of the Changjiang (Yangtze River)Estuary.</title>
        <authorList>
            <person name="Zhang D."/>
            <person name="Zheng J."/>
            <person name="Liu S."/>
            <person name="He W."/>
        </authorList>
    </citation>
    <scope>NUCLEOTIDE SEQUENCE</scope>
    <source>
        <strain evidence="11">FXH-223</strain>
    </source>
</reference>
<evidence type="ECO:0000259" key="10">
    <source>
        <dbReference type="Pfam" id="PF02602"/>
    </source>
</evidence>
<dbReference type="InterPro" id="IPR036108">
    <property type="entry name" value="4pyrrol_syn_uPrphyn_synt_sf"/>
</dbReference>
<evidence type="ECO:0000256" key="2">
    <source>
        <dbReference type="ARBA" id="ARBA00008133"/>
    </source>
</evidence>
<dbReference type="GO" id="GO:0004852">
    <property type="term" value="F:uroporphyrinogen-III synthase activity"/>
    <property type="evidence" value="ECO:0007669"/>
    <property type="project" value="UniProtKB-UniRule"/>
</dbReference>
<dbReference type="InterPro" id="IPR039793">
    <property type="entry name" value="UROS/Hem4"/>
</dbReference>
<evidence type="ECO:0000256" key="1">
    <source>
        <dbReference type="ARBA" id="ARBA00004772"/>
    </source>
</evidence>
<evidence type="ECO:0000256" key="4">
    <source>
        <dbReference type="ARBA" id="ARBA00023239"/>
    </source>
</evidence>
<dbReference type="EC" id="4.2.1.75" evidence="3 9"/>
<dbReference type="RefSeq" id="WP_228233904.1">
    <property type="nucleotide sequence ID" value="NZ_ARXL01000156.1"/>
</dbReference>
<evidence type="ECO:0000256" key="8">
    <source>
        <dbReference type="ARBA" id="ARBA00048617"/>
    </source>
</evidence>
<dbReference type="InterPro" id="IPR003754">
    <property type="entry name" value="4pyrrol_synth_uPrphyn_synth"/>
</dbReference>
<dbReference type="Proteomes" id="UP001108027">
    <property type="component" value="Unassembled WGS sequence"/>
</dbReference>
<evidence type="ECO:0000313" key="11">
    <source>
        <dbReference type="EMBL" id="MCC4308904.1"/>
    </source>
</evidence>
<name>A0A9Q3UNV6_9GAMM</name>
<comment type="function">
    <text evidence="6 9">Catalyzes cyclization of the linear tetrapyrrole, hydroxymethylbilane, to the macrocyclic uroporphyrinogen III.</text>
</comment>
<dbReference type="Pfam" id="PF02602">
    <property type="entry name" value="HEM4"/>
    <property type="match status" value="1"/>
</dbReference>
<dbReference type="Gene3D" id="3.40.50.10090">
    <property type="match status" value="2"/>
</dbReference>
<keyword evidence="4 9" id="KW-0456">Lyase</keyword>
<comment type="caution">
    <text evidence="11">The sequence shown here is derived from an EMBL/GenBank/DDBJ whole genome shotgun (WGS) entry which is preliminary data.</text>
</comment>
<evidence type="ECO:0000313" key="12">
    <source>
        <dbReference type="Proteomes" id="UP001108027"/>
    </source>
</evidence>
<evidence type="ECO:0000256" key="5">
    <source>
        <dbReference type="ARBA" id="ARBA00023244"/>
    </source>
</evidence>
<gene>
    <name evidence="11" type="ORF">LL252_10015</name>
</gene>
<dbReference type="EMBL" id="JAJGNA010000010">
    <property type="protein sequence ID" value="MCC4308904.1"/>
    <property type="molecule type" value="Genomic_DNA"/>
</dbReference>
<accession>A0A9Q3UNV6</accession>
<evidence type="ECO:0000256" key="7">
    <source>
        <dbReference type="ARBA" id="ARBA00040167"/>
    </source>
</evidence>
<dbReference type="AlphaFoldDB" id="A0A9Q3UNV6"/>
<dbReference type="GO" id="GO:0006782">
    <property type="term" value="P:protoporphyrinogen IX biosynthetic process"/>
    <property type="evidence" value="ECO:0007669"/>
    <property type="project" value="UniProtKB-UniRule"/>
</dbReference>
<dbReference type="PANTHER" id="PTHR38042">
    <property type="entry name" value="UROPORPHYRINOGEN-III SYNTHASE, CHLOROPLASTIC"/>
    <property type="match status" value="1"/>
</dbReference>
<comment type="similarity">
    <text evidence="2 9">Belongs to the uroporphyrinogen-III synthase family.</text>
</comment>
<dbReference type="GO" id="GO:0006780">
    <property type="term" value="P:uroporphyrinogen III biosynthetic process"/>
    <property type="evidence" value="ECO:0007669"/>
    <property type="project" value="UniProtKB-UniRule"/>
</dbReference>
<evidence type="ECO:0000256" key="3">
    <source>
        <dbReference type="ARBA" id="ARBA00013109"/>
    </source>
</evidence>
<evidence type="ECO:0000256" key="6">
    <source>
        <dbReference type="ARBA" id="ARBA00037589"/>
    </source>
</evidence>
<keyword evidence="12" id="KW-1185">Reference proteome</keyword>
<proteinExistence type="inferred from homology"/>
<dbReference type="PANTHER" id="PTHR38042:SF1">
    <property type="entry name" value="UROPORPHYRINOGEN-III SYNTHASE, CHLOROPLASTIC"/>
    <property type="match status" value="1"/>
</dbReference>
<dbReference type="SUPFAM" id="SSF69618">
    <property type="entry name" value="HemD-like"/>
    <property type="match status" value="1"/>
</dbReference>
<organism evidence="11 12">
    <name type="scientific">Alloalcanivorax marinus</name>
    <dbReference type="NCBI Taxonomy" id="1177169"/>
    <lineage>
        <taxon>Bacteria</taxon>
        <taxon>Pseudomonadati</taxon>
        <taxon>Pseudomonadota</taxon>
        <taxon>Gammaproteobacteria</taxon>
        <taxon>Oceanospirillales</taxon>
        <taxon>Alcanivoracaceae</taxon>
        <taxon>Alloalcanivorax</taxon>
    </lineage>
</organism>
<comment type="pathway">
    <text evidence="1 9">Porphyrin-containing compound metabolism; protoporphyrin-IX biosynthesis; coproporphyrinogen-III from 5-aminolevulinate: step 3/4.</text>
</comment>
<protein>
    <recommendedName>
        <fullName evidence="7 9">Uroporphyrinogen-III synthase</fullName>
        <ecNumber evidence="3 9">4.2.1.75</ecNumber>
    </recommendedName>
</protein>
<feature type="domain" description="Tetrapyrrole biosynthesis uroporphyrinogen III synthase" evidence="10">
    <location>
        <begin position="14"/>
        <end position="227"/>
    </location>
</feature>
<comment type="catalytic activity">
    <reaction evidence="8 9">
        <text>hydroxymethylbilane = uroporphyrinogen III + H2O</text>
        <dbReference type="Rhea" id="RHEA:18965"/>
        <dbReference type="ChEBI" id="CHEBI:15377"/>
        <dbReference type="ChEBI" id="CHEBI:57308"/>
        <dbReference type="ChEBI" id="CHEBI:57845"/>
        <dbReference type="EC" id="4.2.1.75"/>
    </reaction>
</comment>
<dbReference type="CDD" id="cd06578">
    <property type="entry name" value="HemD"/>
    <property type="match status" value="1"/>
</dbReference>
<sequence length="232" mass="24891">MSRVVITRPAGQGDALAARLRQAGHEALCVPALRIEPLPLADADRRRLMDLDLYHAVFFVSANAAHQALERIADLWPQWPVGLHWLAVGESTAAVIRAAGLTPEYPRQGFNSEAVLALPCLAGVADKRILICRGDGGRDWLAARLRERGATVDVMPFYRRLPDPDRHWPAGADMVMITSVEGWRALADRVPAGATVIAAGERVAAAVAADHDGPLRVATSAHDADMLAALAP</sequence>